<dbReference type="AlphaFoldDB" id="M1W718"/>
<gene>
    <name evidence="2" type="ORF">CPUR_04674</name>
</gene>
<reference evidence="2 3" key="1">
    <citation type="journal article" date="2013" name="PLoS Genet.">
        <title>Plant-symbiotic fungi as chemical engineers: Multi-genome analysis of the Clavicipitaceae reveals dynamics of alkaloid loci.</title>
        <authorList>
            <person name="Schardl C.L."/>
            <person name="Young C.A."/>
            <person name="Hesse U."/>
            <person name="Amyotte S.G."/>
            <person name="Andreeva K."/>
            <person name="Calie P.J."/>
            <person name="Fleetwood D.J."/>
            <person name="Haws D.C."/>
            <person name="Moore N."/>
            <person name="Oeser B."/>
            <person name="Panaccione D.G."/>
            <person name="Schweri K.K."/>
            <person name="Voisey C.R."/>
            <person name="Farman M.L."/>
            <person name="Jaromczyk J.W."/>
            <person name="Roe B.A."/>
            <person name="O'Sullivan D.M."/>
            <person name="Scott B."/>
            <person name="Tudzynski P."/>
            <person name="An Z."/>
            <person name="Arnaoudova E.G."/>
            <person name="Bullock C.T."/>
            <person name="Charlton N.D."/>
            <person name="Chen L."/>
            <person name="Cox M."/>
            <person name="Dinkins R.D."/>
            <person name="Florea S."/>
            <person name="Glenn A.E."/>
            <person name="Gordon A."/>
            <person name="Gueldener U."/>
            <person name="Harris D.R."/>
            <person name="Hollin W."/>
            <person name="Jaromczyk J."/>
            <person name="Johnson R.D."/>
            <person name="Khan A.K."/>
            <person name="Leistner E."/>
            <person name="Leuchtmann A."/>
            <person name="Li C."/>
            <person name="Liu J."/>
            <person name="Liu J."/>
            <person name="Liu M."/>
            <person name="Mace W."/>
            <person name="Machado C."/>
            <person name="Nagabhyru P."/>
            <person name="Pan J."/>
            <person name="Schmid J."/>
            <person name="Sugawara K."/>
            <person name="Steiner U."/>
            <person name="Takach J.E."/>
            <person name="Tanaka E."/>
            <person name="Webb J.S."/>
            <person name="Wilson E.V."/>
            <person name="Wiseman J.L."/>
            <person name="Yoshida R."/>
            <person name="Zeng Z."/>
        </authorList>
    </citation>
    <scope>NUCLEOTIDE SEQUENCE [LARGE SCALE GENOMIC DNA]</scope>
    <source>
        <strain evidence="2 3">20.1</strain>
    </source>
</reference>
<proteinExistence type="predicted"/>
<protein>
    <submittedName>
        <fullName evidence="2">Uncharacterized protein</fullName>
    </submittedName>
</protein>
<dbReference type="Proteomes" id="UP000016801">
    <property type="component" value="Unassembled WGS sequence"/>
</dbReference>
<keyword evidence="3" id="KW-1185">Reference proteome</keyword>
<evidence type="ECO:0000313" key="3">
    <source>
        <dbReference type="Proteomes" id="UP000016801"/>
    </source>
</evidence>
<name>M1W718_CLAP2</name>
<evidence type="ECO:0000313" key="2">
    <source>
        <dbReference type="EMBL" id="CCE30825.1"/>
    </source>
</evidence>
<evidence type="ECO:0000256" key="1">
    <source>
        <dbReference type="SAM" id="MobiDB-lite"/>
    </source>
</evidence>
<dbReference type="VEuPathDB" id="FungiDB:CPUR_04674"/>
<dbReference type="EMBL" id="CAGA01000025">
    <property type="protein sequence ID" value="CCE30825.1"/>
    <property type="molecule type" value="Genomic_DNA"/>
</dbReference>
<feature type="region of interest" description="Disordered" evidence="1">
    <location>
        <begin position="1"/>
        <end position="29"/>
    </location>
</feature>
<organism evidence="2 3">
    <name type="scientific">Claviceps purpurea (strain 20.1)</name>
    <name type="common">Ergot fungus</name>
    <name type="synonym">Sphacelia segetum</name>
    <dbReference type="NCBI Taxonomy" id="1111077"/>
    <lineage>
        <taxon>Eukaryota</taxon>
        <taxon>Fungi</taxon>
        <taxon>Dikarya</taxon>
        <taxon>Ascomycota</taxon>
        <taxon>Pezizomycotina</taxon>
        <taxon>Sordariomycetes</taxon>
        <taxon>Hypocreomycetidae</taxon>
        <taxon>Hypocreales</taxon>
        <taxon>Clavicipitaceae</taxon>
        <taxon>Claviceps</taxon>
    </lineage>
</organism>
<dbReference type="HOGENOM" id="CLU_976611_0_0_1"/>
<comment type="caution">
    <text evidence="2">The sequence shown here is derived from an EMBL/GenBank/DDBJ whole genome shotgun (WGS) entry which is preliminary data.</text>
</comment>
<sequence>MVMPSKACSEGLGQHLAGRAPDGDDRSRTEHLSHVIRTCMVHFGRNIDQAVGPTDTSKFAKRMHELATARDRDEYMAIIEGLMAQTERPKVARWAKHKRQGWVGPGVCQALSNMDPNDWKELRANTNAAEQSGGKSLSFLRDCVLAEGIRTSEVSDRRDMEHFQNRAWTGIAHKQANPSNWNLTYNALRREEADLDTLSEEGQGEMLPRTATLPLAEQFDLGLLEEMKSLGRMADPQVLVWQYFALPCSVHHMDPDKMHHALTARLVQVLLNAVLKFVTFPFIVY</sequence>
<dbReference type="OrthoDB" id="4774651at2759"/>
<accession>M1W718</accession>